<evidence type="ECO:0000313" key="1">
    <source>
        <dbReference type="EMBL" id="KAJ7960460.1"/>
    </source>
</evidence>
<keyword evidence="2" id="KW-1185">Reference proteome</keyword>
<gene>
    <name evidence="1" type="ORF">O6P43_020898</name>
</gene>
<dbReference type="EMBL" id="JARAOO010000008">
    <property type="protein sequence ID" value="KAJ7960460.1"/>
    <property type="molecule type" value="Genomic_DNA"/>
</dbReference>
<dbReference type="Proteomes" id="UP001163823">
    <property type="component" value="Chromosome 8"/>
</dbReference>
<sequence length="122" mass="13491">MWRLLVAKTKNYLQNARKSSRVGDETTMYEAGGGDDQNARIVELPMLERGGRSRANNGGGWNGLSFLYSVLHAPISILSCISHPPDHFNGYDGVWVSGGEFANSSEMNHLMVNDSMRYAILL</sequence>
<accession>A0AAD7LP78</accession>
<dbReference type="PANTHER" id="PTHR48165">
    <property type="entry name" value="BNAC03G44900D PROTEIN"/>
    <property type="match status" value="1"/>
</dbReference>
<dbReference type="PANTHER" id="PTHR48165:SF1">
    <property type="entry name" value="TRANSMEMBRANE PROTEIN"/>
    <property type="match status" value="1"/>
</dbReference>
<comment type="caution">
    <text evidence="1">The sequence shown here is derived from an EMBL/GenBank/DDBJ whole genome shotgun (WGS) entry which is preliminary data.</text>
</comment>
<proteinExistence type="predicted"/>
<name>A0AAD7LP78_QUISA</name>
<dbReference type="KEGG" id="qsa:O6P43_020898"/>
<protein>
    <submittedName>
        <fullName evidence="1">Zinc finger and BTB domain-containing protein</fullName>
    </submittedName>
</protein>
<organism evidence="1 2">
    <name type="scientific">Quillaja saponaria</name>
    <name type="common">Soap bark tree</name>
    <dbReference type="NCBI Taxonomy" id="32244"/>
    <lineage>
        <taxon>Eukaryota</taxon>
        <taxon>Viridiplantae</taxon>
        <taxon>Streptophyta</taxon>
        <taxon>Embryophyta</taxon>
        <taxon>Tracheophyta</taxon>
        <taxon>Spermatophyta</taxon>
        <taxon>Magnoliopsida</taxon>
        <taxon>eudicotyledons</taxon>
        <taxon>Gunneridae</taxon>
        <taxon>Pentapetalae</taxon>
        <taxon>rosids</taxon>
        <taxon>fabids</taxon>
        <taxon>Fabales</taxon>
        <taxon>Quillajaceae</taxon>
        <taxon>Quillaja</taxon>
    </lineage>
</organism>
<reference evidence="1" key="1">
    <citation type="journal article" date="2023" name="Science">
        <title>Elucidation of the pathway for biosynthesis of saponin adjuvants from the soapbark tree.</title>
        <authorList>
            <person name="Reed J."/>
            <person name="Orme A."/>
            <person name="El-Demerdash A."/>
            <person name="Owen C."/>
            <person name="Martin L.B.B."/>
            <person name="Misra R.C."/>
            <person name="Kikuchi S."/>
            <person name="Rejzek M."/>
            <person name="Martin A.C."/>
            <person name="Harkess A."/>
            <person name="Leebens-Mack J."/>
            <person name="Louveau T."/>
            <person name="Stephenson M.J."/>
            <person name="Osbourn A."/>
        </authorList>
    </citation>
    <scope>NUCLEOTIDE SEQUENCE</scope>
    <source>
        <strain evidence="1">S10</strain>
    </source>
</reference>
<dbReference type="AlphaFoldDB" id="A0AAD7LP78"/>
<evidence type="ECO:0000313" key="2">
    <source>
        <dbReference type="Proteomes" id="UP001163823"/>
    </source>
</evidence>